<keyword evidence="2" id="KW-0472">Membrane</keyword>
<dbReference type="GO" id="GO:0005886">
    <property type="term" value="C:plasma membrane"/>
    <property type="evidence" value="ECO:0007669"/>
    <property type="project" value="UniProtKB-SubCell"/>
</dbReference>
<evidence type="ECO:0000256" key="2">
    <source>
        <dbReference type="SAM" id="Phobius"/>
    </source>
</evidence>
<feature type="transmembrane region" description="Helical" evidence="2">
    <location>
        <begin position="212"/>
        <end position="231"/>
    </location>
</feature>
<keyword evidence="4" id="KW-1185">Reference proteome</keyword>
<evidence type="ECO:0000313" key="3">
    <source>
        <dbReference type="EMBL" id="TCK98569.1"/>
    </source>
</evidence>
<dbReference type="InterPro" id="IPR011701">
    <property type="entry name" value="MFS"/>
</dbReference>
<sequence length="389" mass="44869">MSKKAITLLIINGLFALSIGLSNVFVNIFLWKKTNDFILIAFYNLMSYSFALFAFILAGFIAKKKSGTWSLRIGVALFVLFFLLMFVFKKEVPNYAYYFGMLFGSASGFYWLSFHILSFDFTSLTNRDTYNGFNGAIVGVSNAIAPLFASYIIDRNEEFIGYSIIFGISLFLFLLLTLISFFIKSSNYNNAFSLRKIANRSNDQWNNIRNSITLWGFRDVVILFLINVLIFKHTNSVLILGQLTFFAYLLSSLAYLTEQKFIKPKRRWLSFHIGALFMFLSVVLLSVDINIYYLIVFIIIDAISVPFFFVPMTSATFNIIDESKDDYYRTEYIISREIALNTGRIISTSILILVLTVFNNDDVLNYFLVFIGSAPLWALYFLRKLKIWH</sequence>
<proteinExistence type="predicted"/>
<accession>A0A4R1N6B7</accession>
<feature type="transmembrane region" description="Helical" evidence="2">
    <location>
        <begin position="364"/>
        <end position="382"/>
    </location>
</feature>
<dbReference type="OrthoDB" id="102502at2"/>
<dbReference type="AlphaFoldDB" id="A0A4R1N6B7"/>
<dbReference type="PANTHER" id="PTHR23526:SF2">
    <property type="entry name" value="MAJOR FACILITATOR SUPERFAMILY (MFS) PROFILE DOMAIN-CONTAINING PROTEIN"/>
    <property type="match status" value="1"/>
</dbReference>
<keyword evidence="2" id="KW-1133">Transmembrane helix</keyword>
<keyword evidence="2" id="KW-0812">Transmembrane</keyword>
<dbReference type="PANTHER" id="PTHR23526">
    <property type="entry name" value="INTEGRAL MEMBRANE TRANSPORT PROTEIN-RELATED"/>
    <property type="match status" value="1"/>
</dbReference>
<feature type="transmembrane region" description="Helical" evidence="2">
    <location>
        <begin position="95"/>
        <end position="112"/>
    </location>
</feature>
<feature type="transmembrane region" description="Helical" evidence="2">
    <location>
        <begin position="133"/>
        <end position="153"/>
    </location>
</feature>
<feature type="transmembrane region" description="Helical" evidence="2">
    <location>
        <begin position="159"/>
        <end position="183"/>
    </location>
</feature>
<feature type="transmembrane region" description="Helical" evidence="2">
    <location>
        <begin position="338"/>
        <end position="358"/>
    </location>
</feature>
<evidence type="ECO:0000256" key="1">
    <source>
        <dbReference type="ARBA" id="ARBA00004651"/>
    </source>
</evidence>
<feature type="transmembrane region" description="Helical" evidence="2">
    <location>
        <begin position="37"/>
        <end position="62"/>
    </location>
</feature>
<feature type="transmembrane region" description="Helical" evidence="2">
    <location>
        <begin position="7"/>
        <end position="31"/>
    </location>
</feature>
<dbReference type="EMBL" id="SMGQ01000011">
    <property type="protein sequence ID" value="TCK98569.1"/>
    <property type="molecule type" value="Genomic_DNA"/>
</dbReference>
<dbReference type="RefSeq" id="WP_132281394.1">
    <property type="nucleotide sequence ID" value="NZ_SMGQ01000011.1"/>
</dbReference>
<gene>
    <name evidence="3" type="ORF">EDC19_0999</name>
</gene>
<feature type="transmembrane region" description="Helical" evidence="2">
    <location>
        <begin position="69"/>
        <end position="89"/>
    </location>
</feature>
<dbReference type="Proteomes" id="UP000294545">
    <property type="component" value="Unassembled WGS sequence"/>
</dbReference>
<dbReference type="GO" id="GO:0022857">
    <property type="term" value="F:transmembrane transporter activity"/>
    <property type="evidence" value="ECO:0007669"/>
    <property type="project" value="InterPro"/>
</dbReference>
<dbReference type="Pfam" id="PF07690">
    <property type="entry name" value="MFS_1"/>
    <property type="match status" value="1"/>
</dbReference>
<feature type="transmembrane region" description="Helical" evidence="2">
    <location>
        <begin position="291"/>
        <end position="317"/>
    </location>
</feature>
<dbReference type="Gene3D" id="1.20.1250.20">
    <property type="entry name" value="MFS general substrate transporter like domains"/>
    <property type="match status" value="1"/>
</dbReference>
<feature type="transmembrane region" description="Helical" evidence="2">
    <location>
        <begin position="268"/>
        <end position="285"/>
    </location>
</feature>
<organism evidence="3 4">
    <name type="scientific">Natranaerovirga hydrolytica</name>
    <dbReference type="NCBI Taxonomy" id="680378"/>
    <lineage>
        <taxon>Bacteria</taxon>
        <taxon>Bacillati</taxon>
        <taxon>Bacillota</taxon>
        <taxon>Clostridia</taxon>
        <taxon>Lachnospirales</taxon>
        <taxon>Natranaerovirgaceae</taxon>
        <taxon>Natranaerovirga</taxon>
    </lineage>
</organism>
<comment type="subcellular location">
    <subcellularLocation>
        <location evidence="1">Cell membrane</location>
        <topology evidence="1">Multi-pass membrane protein</topology>
    </subcellularLocation>
</comment>
<name>A0A4R1N6B7_9FIRM</name>
<evidence type="ECO:0000313" key="4">
    <source>
        <dbReference type="Proteomes" id="UP000294545"/>
    </source>
</evidence>
<dbReference type="InterPro" id="IPR052528">
    <property type="entry name" value="Sugar_transport-like"/>
</dbReference>
<reference evidence="3 4" key="1">
    <citation type="submission" date="2019-03" db="EMBL/GenBank/DDBJ databases">
        <title>Genomic Encyclopedia of Type Strains, Phase IV (KMG-IV): sequencing the most valuable type-strain genomes for metagenomic binning, comparative biology and taxonomic classification.</title>
        <authorList>
            <person name="Goeker M."/>
        </authorList>
    </citation>
    <scope>NUCLEOTIDE SEQUENCE [LARGE SCALE GENOMIC DNA]</scope>
    <source>
        <strain evidence="3 4">DSM 24176</strain>
    </source>
</reference>
<feature type="transmembrane region" description="Helical" evidence="2">
    <location>
        <begin position="237"/>
        <end position="256"/>
    </location>
</feature>
<protein>
    <submittedName>
        <fullName evidence="3">YQGE family putative transporter</fullName>
    </submittedName>
</protein>
<dbReference type="SUPFAM" id="SSF103473">
    <property type="entry name" value="MFS general substrate transporter"/>
    <property type="match status" value="1"/>
</dbReference>
<comment type="caution">
    <text evidence="3">The sequence shown here is derived from an EMBL/GenBank/DDBJ whole genome shotgun (WGS) entry which is preliminary data.</text>
</comment>
<dbReference type="InterPro" id="IPR036259">
    <property type="entry name" value="MFS_trans_sf"/>
</dbReference>